<feature type="region of interest" description="Disordered" evidence="4">
    <location>
        <begin position="388"/>
        <end position="453"/>
    </location>
</feature>
<feature type="compositionally biased region" description="Basic and acidic residues" evidence="4">
    <location>
        <begin position="443"/>
        <end position="453"/>
    </location>
</feature>
<feature type="compositionally biased region" description="Basic and acidic residues" evidence="4">
    <location>
        <begin position="484"/>
        <end position="501"/>
    </location>
</feature>
<feature type="region of interest" description="Disordered" evidence="4">
    <location>
        <begin position="469"/>
        <end position="568"/>
    </location>
</feature>
<sequence length="568" mass="66132">MKNEKFEIIAKTFQGLEDVLAEEITRLGGENVEIGRRMVSFSGNQELLYKANLYLRTALRILKPIYKFTANNTDEVYEKIKQFDWEKYLSIGKTFSIDSVVYSEEFKHSKFVTYRTKDAIVDYFTEKNGDRPSVRINNADLILNLHISQHNCTLSLDSSGESLHKRGYRVEQTEAPINEVLAAGMILKTGWKGDKNFIDPMCGSGTLLIEAALIATNTPPGIYRKDFAFEKWNDYDEELFDKIYNDDSNEKNFEYKIYGSDISPKAISIAERNIKSAGMTKYIDLKVTPFQRYEEAPENAILVTNPPYGERISTQDLLGLYEMIGSQLKHVFRGYDAWIISYRDECFEKIGLKPAIKIELMNGALECQYRKYEIFEGKYKDFKRDTGGFRENRSEEFTPGTIRKRESRSDSRNTFSKPSEEKRKYTPKENKERQSAGQDTETGENRRPEILHGEEAIEKFVRFRLPSIEDPEVDNRPGWKKLRDKNLERVRKDREKEEKNNMFRQTPSGLTDKKAGRSDRKPYENRNNKPSGKRENNFSRNKDNKPFGKRDGKSPYRKNNDKNNKTDN</sequence>
<keyword evidence="7" id="KW-1185">Reference proteome</keyword>
<comment type="caution">
    <text evidence="6">The sequence shown here is derived from an EMBL/GenBank/DDBJ whole genome shotgun (WGS) entry which is preliminary data.</text>
</comment>
<accession>A0ABT1MH45</accession>
<dbReference type="SUPFAM" id="SSF53335">
    <property type="entry name" value="S-adenosyl-L-methionine-dependent methyltransferases"/>
    <property type="match status" value="1"/>
</dbReference>
<dbReference type="CDD" id="cd11715">
    <property type="entry name" value="THUMP_AdoMetMT"/>
    <property type="match status" value="1"/>
</dbReference>
<dbReference type="InterPro" id="IPR002052">
    <property type="entry name" value="DNA_methylase_N6_adenine_CS"/>
</dbReference>
<evidence type="ECO:0000313" key="7">
    <source>
        <dbReference type="Proteomes" id="UP001205603"/>
    </source>
</evidence>
<proteinExistence type="predicted"/>
<dbReference type="PROSITE" id="PS51165">
    <property type="entry name" value="THUMP"/>
    <property type="match status" value="1"/>
</dbReference>
<dbReference type="SMART" id="SM00981">
    <property type="entry name" value="THUMP"/>
    <property type="match status" value="1"/>
</dbReference>
<dbReference type="Gene3D" id="3.40.50.150">
    <property type="entry name" value="Vaccinia Virus protein VP39"/>
    <property type="match status" value="1"/>
</dbReference>
<keyword evidence="1" id="KW-0489">Methyltransferase</keyword>
<evidence type="ECO:0000259" key="5">
    <source>
        <dbReference type="PROSITE" id="PS51165"/>
    </source>
</evidence>
<dbReference type="PANTHER" id="PTHR47313">
    <property type="entry name" value="RIBOSOMAL RNA LARGE SUBUNIT METHYLTRANSFERASE K/L"/>
    <property type="match status" value="1"/>
</dbReference>
<dbReference type="RefSeq" id="WP_255025088.1">
    <property type="nucleotide sequence ID" value="NZ_JANDHW010000001.1"/>
</dbReference>
<protein>
    <submittedName>
        <fullName evidence="6">THUMP domain-containing protein</fullName>
    </submittedName>
</protein>
<dbReference type="InterPro" id="IPR053943">
    <property type="entry name" value="RlmKL-like_Mtase_CS"/>
</dbReference>
<reference evidence="6 7" key="1">
    <citation type="submission" date="2022-07" db="EMBL/GenBank/DDBJ databases">
        <title>Fecal culturing of patients with breast cancer.</title>
        <authorList>
            <person name="Teng N.M.Y."/>
            <person name="Kiu R."/>
            <person name="Evans R."/>
            <person name="Baker D.J."/>
            <person name="Zenner C."/>
            <person name="Robinson S.D."/>
            <person name="Hall L.J."/>
        </authorList>
    </citation>
    <scope>NUCLEOTIDE SEQUENCE [LARGE SCALE GENOMIC DNA]</scope>
    <source>
        <strain evidence="6 7">LH1063</strain>
    </source>
</reference>
<evidence type="ECO:0000256" key="4">
    <source>
        <dbReference type="SAM" id="MobiDB-lite"/>
    </source>
</evidence>
<organism evidence="6 7">
    <name type="scientific">Coprobacter tertius</name>
    <dbReference type="NCBI Taxonomy" id="2944915"/>
    <lineage>
        <taxon>Bacteria</taxon>
        <taxon>Pseudomonadati</taxon>
        <taxon>Bacteroidota</taxon>
        <taxon>Bacteroidia</taxon>
        <taxon>Bacteroidales</taxon>
        <taxon>Barnesiellaceae</taxon>
        <taxon>Coprobacter</taxon>
    </lineage>
</organism>
<dbReference type="Pfam" id="PF22020">
    <property type="entry name" value="RlmL_1st"/>
    <property type="match status" value="1"/>
</dbReference>
<dbReference type="PANTHER" id="PTHR47313:SF1">
    <property type="entry name" value="RIBOSOMAL RNA LARGE SUBUNIT METHYLTRANSFERASE K_L"/>
    <property type="match status" value="1"/>
</dbReference>
<dbReference type="Proteomes" id="UP001205603">
    <property type="component" value="Unassembled WGS sequence"/>
</dbReference>
<dbReference type="PROSITE" id="PS01261">
    <property type="entry name" value="UPF0020"/>
    <property type="match status" value="1"/>
</dbReference>
<evidence type="ECO:0000256" key="3">
    <source>
        <dbReference type="PROSITE-ProRule" id="PRU00529"/>
    </source>
</evidence>
<feature type="compositionally biased region" description="Basic and acidic residues" evidence="4">
    <location>
        <begin position="511"/>
        <end position="568"/>
    </location>
</feature>
<dbReference type="Pfam" id="PF01170">
    <property type="entry name" value="UPF0020"/>
    <property type="match status" value="1"/>
</dbReference>
<evidence type="ECO:0000256" key="2">
    <source>
        <dbReference type="ARBA" id="ARBA00022679"/>
    </source>
</evidence>
<keyword evidence="2" id="KW-0808">Transferase</keyword>
<dbReference type="PROSITE" id="PS00092">
    <property type="entry name" value="N6_MTASE"/>
    <property type="match status" value="1"/>
</dbReference>
<name>A0ABT1MH45_9BACT</name>
<dbReference type="Pfam" id="PF02926">
    <property type="entry name" value="THUMP"/>
    <property type="match status" value="1"/>
</dbReference>
<feature type="domain" description="THUMP" evidence="5">
    <location>
        <begin position="47"/>
        <end position="158"/>
    </location>
</feature>
<evidence type="ECO:0000313" key="6">
    <source>
        <dbReference type="EMBL" id="MCP9610566.1"/>
    </source>
</evidence>
<feature type="compositionally biased region" description="Basic and acidic residues" evidence="4">
    <location>
        <begin position="418"/>
        <end position="434"/>
    </location>
</feature>
<dbReference type="Gene3D" id="3.30.2130.30">
    <property type="match status" value="1"/>
</dbReference>
<dbReference type="InterPro" id="IPR029063">
    <property type="entry name" value="SAM-dependent_MTases_sf"/>
</dbReference>
<dbReference type="EMBL" id="JANDHW010000001">
    <property type="protein sequence ID" value="MCP9610566.1"/>
    <property type="molecule type" value="Genomic_DNA"/>
</dbReference>
<evidence type="ECO:0000256" key="1">
    <source>
        <dbReference type="ARBA" id="ARBA00022603"/>
    </source>
</evidence>
<dbReference type="InterPro" id="IPR054170">
    <property type="entry name" value="RlmL_1st"/>
</dbReference>
<keyword evidence="3" id="KW-0694">RNA-binding</keyword>
<gene>
    <name evidence="6" type="ORF">NMU02_00465</name>
</gene>
<dbReference type="InterPro" id="IPR004114">
    <property type="entry name" value="THUMP_dom"/>
</dbReference>
<dbReference type="InterPro" id="IPR000241">
    <property type="entry name" value="RlmKL-like_Mtase"/>
</dbReference>